<dbReference type="EMBL" id="CP046322">
    <property type="protein sequence ID" value="QGS33756.1"/>
    <property type="molecule type" value="Genomic_DNA"/>
</dbReference>
<gene>
    <name evidence="3" type="ORF">FOB82_01110</name>
</gene>
<dbReference type="PANTHER" id="PTHR39339">
    <property type="entry name" value="SLR1444 PROTEIN"/>
    <property type="match status" value="1"/>
</dbReference>
<dbReference type="PANTHER" id="PTHR39339:SF1">
    <property type="entry name" value="CHAD DOMAIN-CONTAINING PROTEIN"/>
    <property type="match status" value="1"/>
</dbReference>
<dbReference type="KEGG" id="cxe:FOB82_01110"/>
<dbReference type="Pfam" id="PF05235">
    <property type="entry name" value="CHAD"/>
    <property type="match status" value="2"/>
</dbReference>
<dbReference type="PROSITE" id="PS51708">
    <property type="entry name" value="CHAD"/>
    <property type="match status" value="1"/>
</dbReference>
<dbReference type="InterPro" id="IPR038186">
    <property type="entry name" value="CHAD_dom_sf"/>
</dbReference>
<proteinExistence type="predicted"/>
<dbReference type="CDD" id="cd07374">
    <property type="entry name" value="CYTH-like_Pase"/>
    <property type="match status" value="1"/>
</dbReference>
<sequence length="787" mass="85322">MAPAITWPRSSPVTSRPWTRISRADFQERRTLRGVRRGGPIAAVALASTQRHGGYPRNGAVGTCWPLLPGSRIEAMNASGATPASTASASKREQTEPTATLEVEVKFSAPEQAVAPGFDFVPGVAGVDSEVREMSAIYVDTADLRLTRAKRTLRRRTGGPDEGWHLKTPADAGRMEYGADLSEGSVEGEGADAVYRVPESLLAPVRSIVREHPLGPIARVDNVRHVSVLKNAEGTPIAEFCDDHVTAASLLPGGAETSWREWEIELLGDMSTDPAGAQLLERLGAVLRIAGATPSASPSKLATALGDSKDAAPVPPSPVDLPEGTPGRAVVDALAANVAKMVEWDPKVRRDEWDSVHQMRVATRELRSHMQTFHGILVGDRIAHMESELKLLAGVLGVARDAEVVAERFENQLERDEADVIDGEMREELIADIRRDYGRAHRRVVAALDSSRYLTLLDQLDELLSDPPVNPNAAEDAEREAAEAEAKKAEKAARAETEQAAPESTAIEIAEPRTDSLDDAIAEEPEDDGEPSPAEAAARIVDESGEKADHAESAEDADAAELSGPGADADPTDEVGAGPSESEEPAADEPAPEKSPEQIRAETNAVLAIHLAKAFKKFEKRHRQAVEGRSDTSIPVADREERFHDVRKAAKKLRYSAEAAQSTGMPTKKLYAACKTLQSSLGDFQDTCTARHVLLQKARRAHSHDQDTFGYGVLYQIERMDGLAALEAYDDDVADVLKAYGKLESKMDKAREKAAKERKARAKDKYRDRDRDRDKDKDRGKGAKKRG</sequence>
<evidence type="ECO:0000256" key="1">
    <source>
        <dbReference type="SAM" id="MobiDB-lite"/>
    </source>
</evidence>
<feature type="compositionally biased region" description="Basic and acidic residues" evidence="1">
    <location>
        <begin position="747"/>
        <end position="781"/>
    </location>
</feature>
<dbReference type="Gene3D" id="2.40.320.10">
    <property type="entry name" value="Hypothetical Protein Pfu-838710-001"/>
    <property type="match status" value="1"/>
</dbReference>
<dbReference type="Proteomes" id="UP000426857">
    <property type="component" value="Chromosome"/>
</dbReference>
<dbReference type="Pfam" id="PF01928">
    <property type="entry name" value="CYTH"/>
    <property type="match status" value="1"/>
</dbReference>
<dbReference type="AlphaFoldDB" id="A0A6B8TLF8"/>
<feature type="region of interest" description="Disordered" evidence="1">
    <location>
        <begin position="747"/>
        <end position="787"/>
    </location>
</feature>
<evidence type="ECO:0000259" key="2">
    <source>
        <dbReference type="PROSITE" id="PS51708"/>
    </source>
</evidence>
<dbReference type="SMART" id="SM01118">
    <property type="entry name" value="CYTH"/>
    <property type="match status" value="1"/>
</dbReference>
<dbReference type="SMART" id="SM00880">
    <property type="entry name" value="CHAD"/>
    <property type="match status" value="1"/>
</dbReference>
<evidence type="ECO:0000313" key="3">
    <source>
        <dbReference type="EMBL" id="QGS33756.1"/>
    </source>
</evidence>
<feature type="region of interest" description="Disordered" evidence="1">
    <location>
        <begin position="296"/>
        <end position="324"/>
    </location>
</feature>
<protein>
    <submittedName>
        <fullName evidence="3">CHAD domain-containing protein</fullName>
    </submittedName>
</protein>
<name>A0A6B8TLF8_9CORY</name>
<organism evidence="3 4">
    <name type="scientific">Corynebacterium xerosis</name>
    <dbReference type="NCBI Taxonomy" id="1725"/>
    <lineage>
        <taxon>Bacteria</taxon>
        <taxon>Bacillati</taxon>
        <taxon>Actinomycetota</taxon>
        <taxon>Actinomycetes</taxon>
        <taxon>Mycobacteriales</taxon>
        <taxon>Corynebacteriaceae</taxon>
        <taxon>Corynebacterium</taxon>
    </lineage>
</organism>
<accession>A0A6B8TLF8</accession>
<dbReference type="InterPro" id="IPR033469">
    <property type="entry name" value="CYTH-like_dom_sf"/>
</dbReference>
<feature type="region of interest" description="Disordered" evidence="1">
    <location>
        <begin position="544"/>
        <end position="597"/>
    </location>
</feature>
<dbReference type="Gene3D" id="1.40.20.10">
    <property type="entry name" value="CHAD domain"/>
    <property type="match status" value="2"/>
</dbReference>
<feature type="region of interest" description="Disordered" evidence="1">
    <location>
        <begin position="464"/>
        <end position="514"/>
    </location>
</feature>
<feature type="compositionally biased region" description="Basic and acidic residues" evidence="1">
    <location>
        <begin position="544"/>
        <end position="553"/>
    </location>
</feature>
<reference evidence="3 4" key="1">
    <citation type="submission" date="2019-11" db="EMBL/GenBank/DDBJ databases">
        <title>FDA dAtabase for Regulatory Grade micrObial Sequences (FDA-ARGOS): Supporting development and validation of Infectious Disease Dx tests.</title>
        <authorList>
            <person name="Kerrigan L."/>
            <person name="Long C."/>
            <person name="Tallon L."/>
            <person name="Sadzewicz L."/>
            <person name="Vavikolanu K."/>
            <person name="Mehta A."/>
            <person name="Aluvathingal J."/>
            <person name="Nadendla S."/>
            <person name="Yan Y."/>
            <person name="Sichtig H."/>
        </authorList>
    </citation>
    <scope>NUCLEOTIDE SEQUENCE [LARGE SCALE GENOMIC DNA]</scope>
    <source>
        <strain evidence="3 4">FDAARGOS_674</strain>
    </source>
</reference>
<feature type="compositionally biased region" description="Basic and acidic residues" evidence="1">
    <location>
        <begin position="479"/>
        <end position="497"/>
    </location>
</feature>
<evidence type="ECO:0000313" key="4">
    <source>
        <dbReference type="Proteomes" id="UP000426857"/>
    </source>
</evidence>
<dbReference type="InterPro" id="IPR007899">
    <property type="entry name" value="CHAD_dom"/>
</dbReference>
<dbReference type="InterPro" id="IPR023577">
    <property type="entry name" value="CYTH_domain"/>
</dbReference>
<feature type="domain" description="CHAD" evidence="2">
    <location>
        <begin position="323"/>
        <end position="738"/>
    </location>
</feature>
<dbReference type="SUPFAM" id="SSF55154">
    <property type="entry name" value="CYTH-like phosphatases"/>
    <property type="match status" value="1"/>
</dbReference>